<reference evidence="2 3" key="1">
    <citation type="submission" date="2019-04" db="EMBL/GenBank/DDBJ databases">
        <title>Draft genome sequence of Rickettsia asiatica Maytaro1284.</title>
        <authorList>
            <person name="Thu M."/>
            <person name="Qiu Y."/>
            <person name="Nakao R."/>
        </authorList>
    </citation>
    <scope>NUCLEOTIDE SEQUENCE [LARGE SCALE GENOMIC DNA]</scope>
    <source>
        <strain evidence="2 3">Maytaro1284</strain>
        <plasmid evidence="2 3">pRA1</plasmid>
    </source>
</reference>
<geneLocation type="plasmid" evidence="2 3">
    <name>pRA1</name>
</geneLocation>
<feature type="transmembrane region" description="Helical" evidence="1">
    <location>
        <begin position="12"/>
        <end position="34"/>
    </location>
</feature>
<keyword evidence="2" id="KW-0614">Plasmid</keyword>
<gene>
    <name evidence="2" type="ORF">RAS_p650</name>
</gene>
<dbReference type="RefSeq" id="WP_032139696.1">
    <property type="nucleotide sequence ID" value="NZ_AP019564.1"/>
</dbReference>
<dbReference type="EMBL" id="AP019564">
    <property type="protein sequence ID" value="BBJ32469.1"/>
    <property type="molecule type" value="Genomic_DNA"/>
</dbReference>
<dbReference type="AlphaFoldDB" id="A0A510GE99"/>
<feature type="transmembrane region" description="Helical" evidence="1">
    <location>
        <begin position="69"/>
        <end position="91"/>
    </location>
</feature>
<keyword evidence="1" id="KW-0472">Membrane</keyword>
<dbReference type="Proteomes" id="UP000321183">
    <property type="component" value="Plasmid pRA1"/>
</dbReference>
<proteinExistence type="predicted"/>
<name>A0A510GE99_9RICK</name>
<accession>A0A510GE99</accession>
<evidence type="ECO:0000313" key="2">
    <source>
        <dbReference type="EMBL" id="BBJ32469.1"/>
    </source>
</evidence>
<protein>
    <submittedName>
        <fullName evidence="2">Uncharacterized protein</fullName>
    </submittedName>
</protein>
<organism evidence="2 3">
    <name type="scientific">Rickettsia asiatica</name>
    <dbReference type="NCBI Taxonomy" id="238800"/>
    <lineage>
        <taxon>Bacteria</taxon>
        <taxon>Pseudomonadati</taxon>
        <taxon>Pseudomonadota</taxon>
        <taxon>Alphaproteobacteria</taxon>
        <taxon>Rickettsiales</taxon>
        <taxon>Rickettsiaceae</taxon>
        <taxon>Rickettsieae</taxon>
        <taxon>Rickettsia</taxon>
        <taxon>spotted fever group</taxon>
    </lineage>
</organism>
<feature type="transmembrane region" description="Helical" evidence="1">
    <location>
        <begin position="40"/>
        <end position="57"/>
    </location>
</feature>
<dbReference type="KEGG" id="ras:RAS_p650"/>
<sequence>MNKILNTPYNYSLVLLTVVIWYIFCYVPFANTGYDRASSMFSYIMFFSGGSVIASYVKHKQEELDQVGICGAASMLLSMMTLLLCKSLGLWTVIHYGVMWLLVPSSIFVFLLLVKTIVISSKN</sequence>
<evidence type="ECO:0000256" key="1">
    <source>
        <dbReference type="SAM" id="Phobius"/>
    </source>
</evidence>
<keyword evidence="1" id="KW-0812">Transmembrane</keyword>
<keyword evidence="1" id="KW-1133">Transmembrane helix</keyword>
<feature type="transmembrane region" description="Helical" evidence="1">
    <location>
        <begin position="97"/>
        <end position="118"/>
    </location>
</feature>
<evidence type="ECO:0000313" key="3">
    <source>
        <dbReference type="Proteomes" id="UP000321183"/>
    </source>
</evidence>
<keyword evidence="3" id="KW-1185">Reference proteome</keyword>